<comment type="caution">
    <text evidence="1">The sequence shown here is derived from an EMBL/GenBank/DDBJ whole genome shotgun (WGS) entry which is preliminary data.</text>
</comment>
<name>A0AAV4GIC5_9GAST</name>
<evidence type="ECO:0000313" key="1">
    <source>
        <dbReference type="EMBL" id="GFR85258.1"/>
    </source>
</evidence>
<gene>
    <name evidence="1" type="ORF">ElyMa_006023500</name>
</gene>
<accession>A0AAV4GIC5</accession>
<proteinExistence type="predicted"/>
<sequence>MAGTPGAGICDKVGGVTALRLADPSAARHLLLRDLIAGNNVLHFDWQEAAVAGIYCSPRRHTALRLAGGIEGWRLLPLDVTYCTLIGSKQ</sequence>
<dbReference type="AlphaFoldDB" id="A0AAV4GIC5"/>
<evidence type="ECO:0000313" key="2">
    <source>
        <dbReference type="Proteomes" id="UP000762676"/>
    </source>
</evidence>
<reference evidence="1 2" key="1">
    <citation type="journal article" date="2021" name="Elife">
        <title>Chloroplast acquisition without the gene transfer in kleptoplastic sea slugs, Plakobranchus ocellatus.</title>
        <authorList>
            <person name="Maeda T."/>
            <person name="Takahashi S."/>
            <person name="Yoshida T."/>
            <person name="Shimamura S."/>
            <person name="Takaki Y."/>
            <person name="Nagai Y."/>
            <person name="Toyoda A."/>
            <person name="Suzuki Y."/>
            <person name="Arimoto A."/>
            <person name="Ishii H."/>
            <person name="Satoh N."/>
            <person name="Nishiyama T."/>
            <person name="Hasebe M."/>
            <person name="Maruyama T."/>
            <person name="Minagawa J."/>
            <person name="Obokata J."/>
            <person name="Shigenobu S."/>
        </authorList>
    </citation>
    <scope>NUCLEOTIDE SEQUENCE [LARGE SCALE GENOMIC DNA]</scope>
</reference>
<dbReference type="EMBL" id="BMAT01012074">
    <property type="protein sequence ID" value="GFR85258.1"/>
    <property type="molecule type" value="Genomic_DNA"/>
</dbReference>
<keyword evidence="2" id="KW-1185">Reference proteome</keyword>
<dbReference type="Proteomes" id="UP000762676">
    <property type="component" value="Unassembled WGS sequence"/>
</dbReference>
<organism evidence="1 2">
    <name type="scientific">Elysia marginata</name>
    <dbReference type="NCBI Taxonomy" id="1093978"/>
    <lineage>
        <taxon>Eukaryota</taxon>
        <taxon>Metazoa</taxon>
        <taxon>Spiralia</taxon>
        <taxon>Lophotrochozoa</taxon>
        <taxon>Mollusca</taxon>
        <taxon>Gastropoda</taxon>
        <taxon>Heterobranchia</taxon>
        <taxon>Euthyneura</taxon>
        <taxon>Panpulmonata</taxon>
        <taxon>Sacoglossa</taxon>
        <taxon>Placobranchoidea</taxon>
        <taxon>Plakobranchidae</taxon>
        <taxon>Elysia</taxon>
    </lineage>
</organism>
<protein>
    <submittedName>
        <fullName evidence="1">Uncharacterized protein</fullName>
    </submittedName>
</protein>